<evidence type="ECO:0000256" key="3">
    <source>
        <dbReference type="ARBA" id="ARBA00022801"/>
    </source>
</evidence>
<accession>A0A852U2Z7</accession>
<dbReference type="Proteomes" id="UP000589036">
    <property type="component" value="Unassembled WGS sequence"/>
</dbReference>
<keyword evidence="7" id="KW-1185">Reference proteome</keyword>
<dbReference type="InterPro" id="IPR029060">
    <property type="entry name" value="PIN-like_dom_sf"/>
</dbReference>
<evidence type="ECO:0000313" key="7">
    <source>
        <dbReference type="Proteomes" id="UP000589036"/>
    </source>
</evidence>
<evidence type="ECO:0000313" key="6">
    <source>
        <dbReference type="EMBL" id="NYE48514.1"/>
    </source>
</evidence>
<feature type="domain" description="PIN" evidence="5">
    <location>
        <begin position="7"/>
        <end position="92"/>
    </location>
</feature>
<dbReference type="GO" id="GO:0046872">
    <property type="term" value="F:metal ion binding"/>
    <property type="evidence" value="ECO:0007669"/>
    <property type="project" value="UniProtKB-KW"/>
</dbReference>
<dbReference type="GO" id="GO:0004518">
    <property type="term" value="F:nuclease activity"/>
    <property type="evidence" value="ECO:0007669"/>
    <property type="project" value="UniProtKB-KW"/>
</dbReference>
<dbReference type="Pfam" id="PF01850">
    <property type="entry name" value="PIN"/>
    <property type="match status" value="1"/>
</dbReference>
<dbReference type="InterPro" id="IPR002716">
    <property type="entry name" value="PIN_dom"/>
</dbReference>
<dbReference type="GO" id="GO:0016787">
    <property type="term" value="F:hydrolase activity"/>
    <property type="evidence" value="ECO:0007669"/>
    <property type="project" value="UniProtKB-KW"/>
</dbReference>
<keyword evidence="4" id="KW-0460">Magnesium</keyword>
<organism evidence="6 7">
    <name type="scientific">Spinactinospora alkalitolerans</name>
    <dbReference type="NCBI Taxonomy" id="687207"/>
    <lineage>
        <taxon>Bacteria</taxon>
        <taxon>Bacillati</taxon>
        <taxon>Actinomycetota</taxon>
        <taxon>Actinomycetes</taxon>
        <taxon>Streptosporangiales</taxon>
        <taxon>Nocardiopsidaceae</taxon>
        <taxon>Spinactinospora</taxon>
    </lineage>
</organism>
<evidence type="ECO:0000259" key="5">
    <source>
        <dbReference type="Pfam" id="PF01850"/>
    </source>
</evidence>
<keyword evidence="1" id="KW-0540">Nuclease</keyword>
<name>A0A852U2Z7_9ACTN</name>
<dbReference type="EMBL" id="JACCCC010000001">
    <property type="protein sequence ID" value="NYE48514.1"/>
    <property type="molecule type" value="Genomic_DNA"/>
</dbReference>
<evidence type="ECO:0000256" key="1">
    <source>
        <dbReference type="ARBA" id="ARBA00022722"/>
    </source>
</evidence>
<gene>
    <name evidence="6" type="ORF">HDA32_003634</name>
</gene>
<evidence type="ECO:0000256" key="4">
    <source>
        <dbReference type="ARBA" id="ARBA00022842"/>
    </source>
</evidence>
<dbReference type="Gene3D" id="3.40.50.1010">
    <property type="entry name" value="5'-nuclease"/>
    <property type="match status" value="1"/>
</dbReference>
<proteinExistence type="predicted"/>
<keyword evidence="3" id="KW-0378">Hydrolase</keyword>
<reference evidence="6 7" key="1">
    <citation type="submission" date="2020-07" db="EMBL/GenBank/DDBJ databases">
        <title>Sequencing the genomes of 1000 actinobacteria strains.</title>
        <authorList>
            <person name="Klenk H.-P."/>
        </authorList>
    </citation>
    <scope>NUCLEOTIDE SEQUENCE [LARGE SCALE GENOMIC DNA]</scope>
    <source>
        <strain evidence="6 7">CXB654</strain>
    </source>
</reference>
<protein>
    <recommendedName>
        <fullName evidence="5">PIN domain-containing protein</fullName>
    </recommendedName>
</protein>
<evidence type="ECO:0000256" key="2">
    <source>
        <dbReference type="ARBA" id="ARBA00022723"/>
    </source>
</evidence>
<comment type="caution">
    <text evidence="6">The sequence shown here is derived from an EMBL/GenBank/DDBJ whole genome shotgun (WGS) entry which is preliminary data.</text>
</comment>
<sequence length="110" mass="12139">MVRNFTRLRVPTLILTEVCQLLEPRCGSRVEAAFLRSAGLELDLVEPTSADYARMAELVEKYADLPLGAADASVVATAERLGITEVATVDIKHFSIVRPRHCERFTLLPG</sequence>
<dbReference type="SUPFAM" id="SSF88723">
    <property type="entry name" value="PIN domain-like"/>
    <property type="match status" value="1"/>
</dbReference>
<keyword evidence="2" id="KW-0479">Metal-binding</keyword>
<dbReference type="RefSeq" id="WP_218882513.1">
    <property type="nucleotide sequence ID" value="NZ_BAAAYY010000004.1"/>
</dbReference>
<dbReference type="AlphaFoldDB" id="A0A852U2Z7"/>